<feature type="compositionally biased region" description="Acidic residues" evidence="1">
    <location>
        <begin position="80"/>
        <end position="100"/>
    </location>
</feature>
<dbReference type="InterPro" id="IPR032739">
    <property type="entry name" value="MRNIP"/>
</dbReference>
<evidence type="ECO:0000313" key="3">
    <source>
        <dbReference type="EMBL" id="RVE67607.1"/>
    </source>
</evidence>
<proteinExistence type="predicted"/>
<evidence type="ECO:0000313" key="4">
    <source>
        <dbReference type="Proteomes" id="UP000283210"/>
    </source>
</evidence>
<dbReference type="EMBL" id="CM012446">
    <property type="protein sequence ID" value="RVE67607.1"/>
    <property type="molecule type" value="Genomic_DNA"/>
</dbReference>
<name>A0A437CYC8_ORYJA</name>
<accession>A0A437CYC8</accession>
<keyword evidence="4" id="KW-1185">Reference proteome</keyword>
<dbReference type="Pfam" id="PF15749">
    <property type="entry name" value="MRNIP"/>
    <property type="match status" value="1"/>
</dbReference>
<feature type="compositionally biased region" description="Polar residues" evidence="1">
    <location>
        <begin position="176"/>
        <end position="191"/>
    </location>
</feature>
<dbReference type="OrthoDB" id="5960226at2759"/>
<reference evidence="3 4" key="1">
    <citation type="submission" date="2018-11" db="EMBL/GenBank/DDBJ databases">
        <authorList>
            <person name="Lopez-Roques C."/>
            <person name="Donnadieu C."/>
            <person name="Bouchez O."/>
            <person name="Klopp C."/>
            <person name="Cabau C."/>
            <person name="Zahm M."/>
        </authorList>
    </citation>
    <scope>NUCLEOTIDE SEQUENCE [LARGE SCALE GENOMIC DNA]</scope>
    <source>
        <strain evidence="3">RS831</strain>
        <tissue evidence="3">Whole body</tissue>
    </source>
</reference>
<dbReference type="GO" id="GO:0005634">
    <property type="term" value="C:nucleus"/>
    <property type="evidence" value="ECO:0007669"/>
    <property type="project" value="TreeGrafter"/>
</dbReference>
<feature type="compositionally biased region" description="Basic and acidic residues" evidence="1">
    <location>
        <begin position="144"/>
        <end position="157"/>
    </location>
</feature>
<dbReference type="Proteomes" id="UP000283210">
    <property type="component" value="Chromosome 10"/>
</dbReference>
<feature type="domain" description="MRN complex-interacting protein N-terminal" evidence="2">
    <location>
        <begin position="7"/>
        <end position="111"/>
    </location>
</feature>
<protein>
    <recommendedName>
        <fullName evidence="2">MRN complex-interacting protein N-terminal domain-containing protein</fullName>
    </recommendedName>
</protein>
<evidence type="ECO:0000259" key="2">
    <source>
        <dbReference type="Pfam" id="PF15749"/>
    </source>
</evidence>
<dbReference type="AlphaFoldDB" id="A0A437CYC8"/>
<evidence type="ECO:0000256" key="1">
    <source>
        <dbReference type="SAM" id="MobiDB-lite"/>
    </source>
</evidence>
<gene>
    <name evidence="3" type="ORF">OJAV_G00104690</name>
</gene>
<feature type="compositionally biased region" description="Low complexity" evidence="1">
    <location>
        <begin position="121"/>
        <end position="132"/>
    </location>
</feature>
<reference evidence="3 4" key="2">
    <citation type="submission" date="2019-01" db="EMBL/GenBank/DDBJ databases">
        <title>A chromosome length genome reference of the Java medaka (oryzias javanicus).</title>
        <authorList>
            <person name="Herpin A."/>
            <person name="Takehana Y."/>
            <person name="Naruse K."/>
            <person name="Ansai S."/>
            <person name="Kawaguchi M."/>
        </authorList>
    </citation>
    <scope>NUCLEOTIDE SEQUENCE [LARGE SCALE GENOMIC DNA]</scope>
    <source>
        <strain evidence="3">RS831</strain>
        <tissue evidence="3">Whole body</tissue>
    </source>
</reference>
<feature type="region of interest" description="Disordered" evidence="1">
    <location>
        <begin position="78"/>
        <end position="208"/>
    </location>
</feature>
<dbReference type="PANTHER" id="PTHR15863">
    <property type="entry name" value="MRN COMPLEX-INTERACTING PROTEIN"/>
    <property type="match status" value="1"/>
</dbReference>
<organism evidence="3 4">
    <name type="scientific">Oryzias javanicus</name>
    <name type="common">Javanese ricefish</name>
    <name type="synonym">Aplocheilus javanicus</name>
    <dbReference type="NCBI Taxonomy" id="123683"/>
    <lineage>
        <taxon>Eukaryota</taxon>
        <taxon>Metazoa</taxon>
        <taxon>Chordata</taxon>
        <taxon>Craniata</taxon>
        <taxon>Vertebrata</taxon>
        <taxon>Euteleostomi</taxon>
        <taxon>Actinopterygii</taxon>
        <taxon>Neopterygii</taxon>
        <taxon>Teleostei</taxon>
        <taxon>Neoteleostei</taxon>
        <taxon>Acanthomorphata</taxon>
        <taxon>Ovalentaria</taxon>
        <taxon>Atherinomorphae</taxon>
        <taxon>Beloniformes</taxon>
        <taxon>Adrianichthyidae</taxon>
        <taxon>Oryziinae</taxon>
        <taxon>Oryzias</taxon>
    </lineage>
</organism>
<dbReference type="GO" id="GO:0007095">
    <property type="term" value="P:mitotic G2 DNA damage checkpoint signaling"/>
    <property type="evidence" value="ECO:0007669"/>
    <property type="project" value="TreeGrafter"/>
</dbReference>
<dbReference type="InterPro" id="IPR049472">
    <property type="entry name" value="MRNIP_N"/>
</dbReference>
<sequence length="227" mass="25877">MVQEFHVLRCFSCQSFQVQQVKKVKKWLCKLCGQKQSLLKEFGRGSGADCRRHVQKLNAMRGAMMEEEHCTWASRAQLDEEKEEEEEENEGEEENEEVAEEVSLGSRWSRYLNTAEEAEPESPQQEEAGSEAGTQLCSSRKRRRTEELPHLEGDRDSQLIGPTVRRSADEAHHHLSTSTVDRSLSSNSQMQEEGPPVYGRSQVSNKPRPGLIVSSLFETDEDFSIDF</sequence>
<dbReference type="GO" id="GO:0003682">
    <property type="term" value="F:chromatin binding"/>
    <property type="evidence" value="ECO:0007669"/>
    <property type="project" value="TreeGrafter"/>
</dbReference>
<dbReference type="PANTHER" id="PTHR15863:SF2">
    <property type="entry name" value="MRN COMPLEX-INTERACTING PROTEIN"/>
    <property type="match status" value="1"/>
</dbReference>